<keyword evidence="9" id="KW-1185">Reference proteome</keyword>
<keyword evidence="4 6" id="KW-1133">Transmembrane helix</keyword>
<accession>A0A3R5UU40</accession>
<evidence type="ECO:0000256" key="4">
    <source>
        <dbReference type="ARBA" id="ARBA00022989"/>
    </source>
</evidence>
<dbReference type="InterPro" id="IPR002541">
    <property type="entry name" value="Cyt_c_assembly"/>
</dbReference>
<feature type="transmembrane region" description="Helical" evidence="6">
    <location>
        <begin position="301"/>
        <end position="320"/>
    </location>
</feature>
<dbReference type="Pfam" id="PF01578">
    <property type="entry name" value="Cytochrom_C_asm"/>
    <property type="match status" value="1"/>
</dbReference>
<dbReference type="GO" id="GO:0020037">
    <property type="term" value="F:heme binding"/>
    <property type="evidence" value="ECO:0007669"/>
    <property type="project" value="InterPro"/>
</dbReference>
<dbReference type="RefSeq" id="WP_128465804.1">
    <property type="nucleotide sequence ID" value="NZ_CP035108.1"/>
</dbReference>
<keyword evidence="2 6" id="KW-0812">Transmembrane</keyword>
<feature type="transmembrane region" description="Helical" evidence="6">
    <location>
        <begin position="78"/>
        <end position="97"/>
    </location>
</feature>
<evidence type="ECO:0000313" key="9">
    <source>
        <dbReference type="Proteomes" id="UP000287502"/>
    </source>
</evidence>
<keyword evidence="3" id="KW-0201">Cytochrome c-type biogenesis</keyword>
<feature type="transmembrane region" description="Helical" evidence="6">
    <location>
        <begin position="104"/>
        <end position="122"/>
    </location>
</feature>
<dbReference type="OrthoDB" id="9814290at2"/>
<gene>
    <name evidence="8" type="primary">ccsB</name>
    <name evidence="8" type="ORF">EP073_03590</name>
</gene>
<proteinExistence type="predicted"/>
<evidence type="ECO:0000256" key="6">
    <source>
        <dbReference type="SAM" id="Phobius"/>
    </source>
</evidence>
<feature type="transmembrane region" description="Helical" evidence="6">
    <location>
        <begin position="224"/>
        <end position="241"/>
    </location>
</feature>
<feature type="transmembrane region" description="Helical" evidence="6">
    <location>
        <begin position="262"/>
        <end position="286"/>
    </location>
</feature>
<dbReference type="AlphaFoldDB" id="A0A3R5UU40"/>
<feature type="transmembrane region" description="Helical" evidence="6">
    <location>
        <begin position="39"/>
        <end position="58"/>
    </location>
</feature>
<dbReference type="InterPro" id="IPR017562">
    <property type="entry name" value="Cyt_c_biogenesis_CcsA"/>
</dbReference>
<keyword evidence="5 6" id="KW-0472">Membrane</keyword>
<dbReference type="GO" id="GO:0005886">
    <property type="term" value="C:plasma membrane"/>
    <property type="evidence" value="ECO:0007669"/>
    <property type="project" value="TreeGrafter"/>
</dbReference>
<comment type="subcellular location">
    <subcellularLocation>
        <location evidence="1">Membrane</location>
        <topology evidence="1">Multi-pass membrane protein</topology>
    </subcellularLocation>
</comment>
<evidence type="ECO:0000313" key="8">
    <source>
        <dbReference type="EMBL" id="QAR32517.1"/>
    </source>
</evidence>
<dbReference type="KEGG" id="gtl:EP073_03590"/>
<dbReference type="GO" id="GO:0017004">
    <property type="term" value="P:cytochrome complex assembly"/>
    <property type="evidence" value="ECO:0007669"/>
    <property type="project" value="UniProtKB-KW"/>
</dbReference>
<evidence type="ECO:0000259" key="7">
    <source>
        <dbReference type="Pfam" id="PF01578"/>
    </source>
</evidence>
<reference evidence="8 9" key="1">
    <citation type="submission" date="2019-01" db="EMBL/GenBank/DDBJ databases">
        <title>Geovibrio thiophilus DSM 11263, complete genome.</title>
        <authorList>
            <person name="Spring S."/>
            <person name="Bunk B."/>
            <person name="Sproer C."/>
        </authorList>
    </citation>
    <scope>NUCLEOTIDE SEQUENCE [LARGE SCALE GENOMIC DNA]</scope>
    <source>
        <strain evidence="8 9">DSM 11263</strain>
    </source>
</reference>
<feature type="transmembrane region" description="Helical" evidence="6">
    <location>
        <begin position="6"/>
        <end position="27"/>
    </location>
</feature>
<dbReference type="InterPro" id="IPR045062">
    <property type="entry name" value="Cyt_c_biogenesis_CcsA/CcmC"/>
</dbReference>
<dbReference type="EMBL" id="CP035108">
    <property type="protein sequence ID" value="QAR32517.1"/>
    <property type="molecule type" value="Genomic_DNA"/>
</dbReference>
<evidence type="ECO:0000256" key="1">
    <source>
        <dbReference type="ARBA" id="ARBA00004141"/>
    </source>
</evidence>
<feature type="domain" description="Cytochrome c assembly protein" evidence="7">
    <location>
        <begin position="73"/>
        <end position="353"/>
    </location>
</feature>
<feature type="transmembrane region" description="Helical" evidence="6">
    <location>
        <begin position="142"/>
        <end position="163"/>
    </location>
</feature>
<dbReference type="Proteomes" id="UP000287502">
    <property type="component" value="Chromosome"/>
</dbReference>
<sequence>MSSSPLFAAAGLGYLLAMVIYIAYFVTGRDIVGKVASSVALVSFACHTGAFVIRWFAFSQMYSLGFFQSIPITNLYESLVFFAWCLILGNILVEYYYRVKAFGALAAMLAGMAIAFIDTTGMSKDIQPILPALKSNWLLAHASLSFIAYAAFAVSFIAAVLHLALSDKRKSSGVYLFWTGTLSLFIFTMGGMLADMLIKASSGNREGMSKPFTDLFRRADGSDIAIIIIGFLTVWLFLWYFGNVISALAEKLGLTQELLEELTYKAVSVGFPVFTVGGLIFGAIWADKAWGHYWSWDPKETWSLITWLIYAFYLHGRYVRGWQGRKVTVVAVIGFLSTIFTYVGVNLLLSGLHSYGAF</sequence>
<dbReference type="PANTHER" id="PTHR30071">
    <property type="entry name" value="HEME EXPORTER PROTEIN C"/>
    <property type="match status" value="1"/>
</dbReference>
<organism evidence="8 9">
    <name type="scientific">Geovibrio thiophilus</name>
    <dbReference type="NCBI Taxonomy" id="139438"/>
    <lineage>
        <taxon>Bacteria</taxon>
        <taxon>Pseudomonadati</taxon>
        <taxon>Deferribacterota</taxon>
        <taxon>Deferribacteres</taxon>
        <taxon>Deferribacterales</taxon>
        <taxon>Geovibrionaceae</taxon>
        <taxon>Geovibrio</taxon>
    </lineage>
</organism>
<dbReference type="PANTHER" id="PTHR30071:SF1">
    <property type="entry name" value="CYTOCHROME B_B6 PROTEIN-RELATED"/>
    <property type="match status" value="1"/>
</dbReference>
<evidence type="ECO:0000256" key="2">
    <source>
        <dbReference type="ARBA" id="ARBA00022692"/>
    </source>
</evidence>
<dbReference type="NCBIfam" id="TIGR03144">
    <property type="entry name" value="cytochr_II_ccsB"/>
    <property type="match status" value="1"/>
</dbReference>
<name>A0A3R5UU40_9BACT</name>
<protein>
    <submittedName>
        <fullName evidence="8">C-type cytochrome biogenesis protein CcsB</fullName>
    </submittedName>
</protein>
<evidence type="ECO:0000256" key="5">
    <source>
        <dbReference type="ARBA" id="ARBA00023136"/>
    </source>
</evidence>
<evidence type="ECO:0000256" key="3">
    <source>
        <dbReference type="ARBA" id="ARBA00022748"/>
    </source>
</evidence>
<feature type="transmembrane region" description="Helical" evidence="6">
    <location>
        <begin position="175"/>
        <end position="198"/>
    </location>
</feature>
<feature type="transmembrane region" description="Helical" evidence="6">
    <location>
        <begin position="327"/>
        <end position="349"/>
    </location>
</feature>